<sequence>MSKINFQRNSLKTYKFLSRLKNQTSQTAKRPFSINQKIITSHAKVAGYFLKYFTEANRKGAYARKTTLKSQKLMGCRWDDLGRPSTPRIKHLFYQTPRYLTLCILENPSRRCLKTPAGFLQEELKLKDSYKLNSELENLPTPRSPLGCRIFNVVTDPVPAVRKLDSNCDVLRSISYATINEPYPDPKWLRIYTDVFRVEQ</sequence>
<comment type="caution">
    <text evidence="1">The sequence shown here is derived from an EMBL/GenBank/DDBJ whole genome shotgun (WGS) entry which is preliminary data.</text>
</comment>
<gene>
    <name evidence="1" type="ORF">CDAR_465701</name>
</gene>
<evidence type="ECO:0000313" key="1">
    <source>
        <dbReference type="EMBL" id="GIY63826.1"/>
    </source>
</evidence>
<dbReference type="Proteomes" id="UP001054837">
    <property type="component" value="Unassembled WGS sequence"/>
</dbReference>
<dbReference type="EMBL" id="BPLQ01012232">
    <property type="protein sequence ID" value="GIY63826.1"/>
    <property type="molecule type" value="Genomic_DNA"/>
</dbReference>
<proteinExistence type="predicted"/>
<accession>A0AAV4V1J5</accession>
<protein>
    <submittedName>
        <fullName evidence="1">Uncharacterized protein</fullName>
    </submittedName>
</protein>
<dbReference type="AlphaFoldDB" id="A0AAV4V1J5"/>
<organism evidence="1 2">
    <name type="scientific">Caerostris darwini</name>
    <dbReference type="NCBI Taxonomy" id="1538125"/>
    <lineage>
        <taxon>Eukaryota</taxon>
        <taxon>Metazoa</taxon>
        <taxon>Ecdysozoa</taxon>
        <taxon>Arthropoda</taxon>
        <taxon>Chelicerata</taxon>
        <taxon>Arachnida</taxon>
        <taxon>Araneae</taxon>
        <taxon>Araneomorphae</taxon>
        <taxon>Entelegynae</taxon>
        <taxon>Araneoidea</taxon>
        <taxon>Araneidae</taxon>
        <taxon>Caerostris</taxon>
    </lineage>
</organism>
<evidence type="ECO:0000313" key="2">
    <source>
        <dbReference type="Proteomes" id="UP001054837"/>
    </source>
</evidence>
<keyword evidence="2" id="KW-1185">Reference proteome</keyword>
<name>A0AAV4V1J5_9ARAC</name>
<reference evidence="1 2" key="1">
    <citation type="submission" date="2021-06" db="EMBL/GenBank/DDBJ databases">
        <title>Caerostris darwini draft genome.</title>
        <authorList>
            <person name="Kono N."/>
            <person name="Arakawa K."/>
        </authorList>
    </citation>
    <scope>NUCLEOTIDE SEQUENCE [LARGE SCALE GENOMIC DNA]</scope>
</reference>